<dbReference type="GO" id="GO:1990077">
    <property type="term" value="C:primosome complex"/>
    <property type="evidence" value="ECO:0007669"/>
    <property type="project" value="UniProtKB-UniRule"/>
</dbReference>
<evidence type="ECO:0000256" key="20">
    <source>
        <dbReference type="SAM" id="MobiDB-lite"/>
    </source>
</evidence>
<dbReference type="Pfam" id="PF00772">
    <property type="entry name" value="DnaB"/>
    <property type="match status" value="1"/>
</dbReference>
<dbReference type="InterPro" id="IPR007694">
    <property type="entry name" value="DNA_helicase_DnaB-like_C"/>
</dbReference>
<dbReference type="InterPro" id="IPR004860">
    <property type="entry name" value="LAGLIDADG_dom"/>
</dbReference>
<feature type="region of interest" description="Disordered" evidence="20">
    <location>
        <begin position="1"/>
        <end position="24"/>
    </location>
</feature>
<dbReference type="GO" id="GO:0006269">
    <property type="term" value="P:DNA replication, synthesis of primer"/>
    <property type="evidence" value="ECO:0007669"/>
    <property type="project" value="UniProtKB-UniRule"/>
</dbReference>
<dbReference type="SUPFAM" id="SSF48024">
    <property type="entry name" value="N-terminal domain of DnaB helicase"/>
    <property type="match status" value="1"/>
</dbReference>
<evidence type="ECO:0000256" key="2">
    <source>
        <dbReference type="ARBA" id="ARBA00022515"/>
    </source>
</evidence>
<dbReference type="Proteomes" id="UP000240739">
    <property type="component" value="Unassembled WGS sequence"/>
</dbReference>
<keyword evidence="14 19" id="KW-0238">DNA-binding</keyword>
<keyword evidence="5" id="KW-0677">Repeat</keyword>
<dbReference type="InterPro" id="IPR036185">
    <property type="entry name" value="DNA_heli_DnaB-like_N_sf"/>
</dbReference>
<keyword evidence="6 19" id="KW-0547">Nucleotide-binding</keyword>
<dbReference type="InterPro" id="IPR003587">
    <property type="entry name" value="Hint_dom_N"/>
</dbReference>
<dbReference type="CDD" id="cd00081">
    <property type="entry name" value="Hint"/>
    <property type="match status" value="1"/>
</dbReference>
<keyword evidence="24" id="KW-1185">Reference proteome</keyword>
<dbReference type="Gene3D" id="3.10.28.10">
    <property type="entry name" value="Homing endonucleases"/>
    <property type="match status" value="1"/>
</dbReference>
<dbReference type="InterPro" id="IPR006141">
    <property type="entry name" value="Intein_N"/>
</dbReference>
<dbReference type="RefSeq" id="WP_107567751.1">
    <property type="nucleotide sequence ID" value="NZ_PYYB01000001.1"/>
</dbReference>
<dbReference type="EMBL" id="PYYB01000001">
    <property type="protein sequence ID" value="PTL59276.1"/>
    <property type="molecule type" value="Genomic_DNA"/>
</dbReference>
<dbReference type="SUPFAM" id="SSF51294">
    <property type="entry name" value="Hedgehog/intein (Hint) domain"/>
    <property type="match status" value="1"/>
</dbReference>
<evidence type="ECO:0000259" key="22">
    <source>
        <dbReference type="PROSITE" id="PS51199"/>
    </source>
</evidence>
<keyword evidence="3 19" id="KW-0235">DNA replication</keyword>
<dbReference type="InterPro" id="IPR004042">
    <property type="entry name" value="Intein_endonuc_central"/>
</dbReference>
<keyword evidence="8 19" id="KW-0378">Hydrolase</keyword>
<evidence type="ECO:0000256" key="18">
    <source>
        <dbReference type="NCBIfam" id="TIGR00665"/>
    </source>
</evidence>
<dbReference type="SMART" id="SM00305">
    <property type="entry name" value="HintC"/>
    <property type="match status" value="1"/>
</dbReference>
<keyword evidence="4" id="KW-0540">Nuclease</keyword>
<evidence type="ECO:0000256" key="17">
    <source>
        <dbReference type="ARBA" id="ARBA00048954"/>
    </source>
</evidence>
<feature type="domain" description="DOD-type homing endonuclease" evidence="21">
    <location>
        <begin position="512"/>
        <end position="659"/>
    </location>
</feature>
<dbReference type="Gene3D" id="1.10.860.10">
    <property type="entry name" value="DNAb Helicase, Chain A"/>
    <property type="match status" value="1"/>
</dbReference>
<dbReference type="InterPro" id="IPR036844">
    <property type="entry name" value="Hint_dom_sf"/>
</dbReference>
<dbReference type="InterPro" id="IPR007692">
    <property type="entry name" value="DNA_helicase_DnaB"/>
</dbReference>
<keyword evidence="2 19" id="KW-0639">Primosome</keyword>
<dbReference type="SUPFAM" id="SSF52540">
    <property type="entry name" value="P-loop containing nucleoside triphosphate hydrolases"/>
    <property type="match status" value="2"/>
</dbReference>
<dbReference type="Pfam" id="PF03796">
    <property type="entry name" value="DnaB_C"/>
    <property type="match status" value="2"/>
</dbReference>
<dbReference type="AlphaFoldDB" id="A0A2T4UJ61"/>
<dbReference type="GO" id="GO:0043139">
    <property type="term" value="F:5'-3' DNA helicase activity"/>
    <property type="evidence" value="ECO:0007669"/>
    <property type="project" value="UniProtKB-EC"/>
</dbReference>
<keyword evidence="7" id="KW-0255">Endonuclease</keyword>
<dbReference type="GO" id="GO:0005524">
    <property type="term" value="F:ATP binding"/>
    <property type="evidence" value="ECO:0007669"/>
    <property type="project" value="UniProtKB-UniRule"/>
</dbReference>
<comment type="caution">
    <text evidence="23">The sequence shown here is derived from an EMBL/GenBank/DDBJ whole genome shotgun (WGS) entry which is preliminary data.</text>
</comment>
<proteinExistence type="inferred from homology"/>
<dbReference type="GO" id="GO:0004519">
    <property type="term" value="F:endonuclease activity"/>
    <property type="evidence" value="ECO:0007669"/>
    <property type="project" value="UniProtKB-KW"/>
</dbReference>
<dbReference type="GO" id="GO:0006314">
    <property type="term" value="P:intron homing"/>
    <property type="evidence" value="ECO:0007669"/>
    <property type="project" value="UniProtKB-KW"/>
</dbReference>
<organism evidence="23 24">
    <name type="scientific">Paraconexibacter algicola</name>
    <dbReference type="NCBI Taxonomy" id="2133960"/>
    <lineage>
        <taxon>Bacteria</taxon>
        <taxon>Bacillati</taxon>
        <taxon>Actinomycetota</taxon>
        <taxon>Thermoleophilia</taxon>
        <taxon>Solirubrobacterales</taxon>
        <taxon>Paraconexibacteraceae</taxon>
        <taxon>Paraconexibacter</taxon>
    </lineage>
</organism>
<evidence type="ECO:0000256" key="15">
    <source>
        <dbReference type="ARBA" id="ARBA00023235"/>
    </source>
</evidence>
<evidence type="ECO:0000256" key="16">
    <source>
        <dbReference type="ARBA" id="ARBA00044940"/>
    </source>
</evidence>
<dbReference type="GO" id="GO:0005829">
    <property type="term" value="C:cytosol"/>
    <property type="evidence" value="ECO:0007669"/>
    <property type="project" value="TreeGrafter"/>
</dbReference>
<comment type="function">
    <text evidence="19">The main replicative DNA helicase, it participates in initiation and elongation during chromosome replication. Travels ahead of the DNA replisome, separating dsDNA into templates for DNA synthesis. A processive ATP-dependent 5'-3' DNA helicase it has DNA-dependent ATPase activity.</text>
</comment>
<dbReference type="InterPro" id="IPR003586">
    <property type="entry name" value="Hint_dom_C"/>
</dbReference>
<dbReference type="FunFam" id="1.10.860.10:FF:000001">
    <property type="entry name" value="Replicative DNA helicase"/>
    <property type="match status" value="1"/>
</dbReference>
<dbReference type="SMART" id="SM00306">
    <property type="entry name" value="HintN"/>
    <property type="match status" value="1"/>
</dbReference>
<dbReference type="InterPro" id="IPR003593">
    <property type="entry name" value="AAA+_ATPase"/>
</dbReference>
<keyword evidence="9 19" id="KW-0347">Helicase</keyword>
<evidence type="ECO:0000256" key="11">
    <source>
        <dbReference type="ARBA" id="ARBA00022840"/>
    </source>
</evidence>
<evidence type="ECO:0000256" key="6">
    <source>
        <dbReference type="ARBA" id="ARBA00022741"/>
    </source>
</evidence>
<evidence type="ECO:0000256" key="8">
    <source>
        <dbReference type="ARBA" id="ARBA00022801"/>
    </source>
</evidence>
<evidence type="ECO:0000259" key="21">
    <source>
        <dbReference type="PROSITE" id="PS50819"/>
    </source>
</evidence>
<dbReference type="GO" id="GO:0003677">
    <property type="term" value="F:DNA binding"/>
    <property type="evidence" value="ECO:0007669"/>
    <property type="project" value="UniProtKB-UniRule"/>
</dbReference>
<dbReference type="NCBIfam" id="TIGR01445">
    <property type="entry name" value="intein_Nterm"/>
    <property type="match status" value="1"/>
</dbReference>
<dbReference type="Pfam" id="PF14528">
    <property type="entry name" value="LAGLIDADG_3"/>
    <property type="match status" value="1"/>
</dbReference>
<dbReference type="NCBIfam" id="TIGR00665">
    <property type="entry name" value="DnaB"/>
    <property type="match status" value="1"/>
</dbReference>
<evidence type="ECO:0000313" key="24">
    <source>
        <dbReference type="Proteomes" id="UP000240739"/>
    </source>
</evidence>
<dbReference type="InterPro" id="IPR027434">
    <property type="entry name" value="Homing_endonucl"/>
</dbReference>
<evidence type="ECO:0000256" key="19">
    <source>
        <dbReference type="RuleBase" id="RU362085"/>
    </source>
</evidence>
<dbReference type="PROSITE" id="PS50817">
    <property type="entry name" value="INTEIN_N_TER"/>
    <property type="match status" value="1"/>
</dbReference>
<dbReference type="PROSITE" id="PS50819">
    <property type="entry name" value="INTEIN_ENDONUCLEASE"/>
    <property type="match status" value="1"/>
</dbReference>
<dbReference type="Gene3D" id="3.40.50.300">
    <property type="entry name" value="P-loop containing nucleotide triphosphate hydrolases"/>
    <property type="match status" value="2"/>
</dbReference>
<accession>A0A2T4UJ61</accession>
<evidence type="ECO:0000256" key="4">
    <source>
        <dbReference type="ARBA" id="ARBA00022722"/>
    </source>
</evidence>
<evidence type="ECO:0000256" key="9">
    <source>
        <dbReference type="ARBA" id="ARBA00022806"/>
    </source>
</evidence>
<comment type="function">
    <text evidence="16 19">The intein is an endonuclease.</text>
</comment>
<keyword evidence="15" id="KW-0413">Isomerase</keyword>
<keyword evidence="11 19" id="KW-0067">ATP-binding</keyword>
<dbReference type="NCBIfam" id="NF005852">
    <property type="entry name" value="PRK07773.1"/>
    <property type="match status" value="1"/>
</dbReference>
<evidence type="ECO:0000256" key="7">
    <source>
        <dbReference type="ARBA" id="ARBA00022759"/>
    </source>
</evidence>
<dbReference type="PANTHER" id="PTHR30153:SF2">
    <property type="entry name" value="REPLICATIVE DNA HELICASE"/>
    <property type="match status" value="1"/>
</dbReference>
<evidence type="ECO:0000256" key="5">
    <source>
        <dbReference type="ARBA" id="ARBA00022737"/>
    </source>
</evidence>
<evidence type="ECO:0000256" key="10">
    <source>
        <dbReference type="ARBA" id="ARBA00022813"/>
    </source>
</evidence>
<dbReference type="OrthoDB" id="9773982at2"/>
<dbReference type="SMART" id="SM00382">
    <property type="entry name" value="AAA"/>
    <property type="match status" value="1"/>
</dbReference>
<feature type="domain" description="SF4 helicase" evidence="22">
    <location>
        <begin position="825"/>
        <end position="886"/>
    </location>
</feature>
<dbReference type="GO" id="GO:0016539">
    <property type="term" value="P:intein-mediated protein splicing"/>
    <property type="evidence" value="ECO:0007669"/>
    <property type="project" value="InterPro"/>
</dbReference>
<evidence type="ECO:0000256" key="13">
    <source>
        <dbReference type="ARBA" id="ARBA00023000"/>
    </source>
</evidence>
<evidence type="ECO:0000313" key="23">
    <source>
        <dbReference type="EMBL" id="PTL59276.1"/>
    </source>
</evidence>
<evidence type="ECO:0000256" key="3">
    <source>
        <dbReference type="ARBA" id="ARBA00022705"/>
    </source>
</evidence>
<dbReference type="CDD" id="cd00984">
    <property type="entry name" value="DnaB_C"/>
    <property type="match status" value="1"/>
</dbReference>
<dbReference type="Gene3D" id="2.170.16.10">
    <property type="entry name" value="Hedgehog/Intein (Hint) domain"/>
    <property type="match status" value="2"/>
</dbReference>
<name>A0A2T4UJ61_9ACTN</name>
<dbReference type="PRINTS" id="PR00379">
    <property type="entry name" value="INTEIN"/>
</dbReference>
<dbReference type="SUPFAM" id="SSF55608">
    <property type="entry name" value="Homing endonucleases"/>
    <property type="match status" value="1"/>
</dbReference>
<dbReference type="EC" id="5.6.2.3" evidence="18 19"/>
<dbReference type="InterPro" id="IPR016136">
    <property type="entry name" value="DNA_helicase_N/primase_C"/>
</dbReference>
<reference evidence="23 24" key="1">
    <citation type="submission" date="2018-03" db="EMBL/GenBank/DDBJ databases">
        <title>Aquarubrobacter algicola gen. nov., sp. nov., a novel actinobacterium isolated from shallow eutrophic lake during the end of cyanobacterial harmful algal blooms.</title>
        <authorList>
            <person name="Chun S.J."/>
        </authorList>
    </citation>
    <scope>NUCLEOTIDE SEQUENCE [LARGE SCALE GENOMIC DNA]</scope>
    <source>
        <strain evidence="23 24">Seoho-28</strain>
    </source>
</reference>
<dbReference type="InterPro" id="IPR027417">
    <property type="entry name" value="P-loop_NTPase"/>
</dbReference>
<dbReference type="PROSITE" id="PS50818">
    <property type="entry name" value="INTEIN_C_TER"/>
    <property type="match status" value="1"/>
</dbReference>
<dbReference type="PROSITE" id="PS51199">
    <property type="entry name" value="SF4_HELICASE"/>
    <property type="match status" value="2"/>
</dbReference>
<evidence type="ECO:0000256" key="1">
    <source>
        <dbReference type="ARBA" id="ARBA00008428"/>
    </source>
</evidence>
<keyword evidence="13" id="KW-0651">Protein splicing</keyword>
<feature type="domain" description="SF4 helicase" evidence="22">
    <location>
        <begin position="195"/>
        <end position="402"/>
    </location>
</feature>
<comment type="catalytic activity">
    <reaction evidence="17 19">
        <text>ATP + H2O = ADP + phosphate + H(+)</text>
        <dbReference type="Rhea" id="RHEA:13065"/>
        <dbReference type="ChEBI" id="CHEBI:15377"/>
        <dbReference type="ChEBI" id="CHEBI:15378"/>
        <dbReference type="ChEBI" id="CHEBI:30616"/>
        <dbReference type="ChEBI" id="CHEBI:43474"/>
        <dbReference type="ChEBI" id="CHEBI:456216"/>
        <dbReference type="EC" id="5.6.2.3"/>
    </reaction>
</comment>
<evidence type="ECO:0000256" key="14">
    <source>
        <dbReference type="ARBA" id="ARBA00023125"/>
    </source>
</evidence>
<dbReference type="GO" id="GO:0016887">
    <property type="term" value="F:ATP hydrolysis activity"/>
    <property type="evidence" value="ECO:0007669"/>
    <property type="project" value="RHEA"/>
</dbReference>
<sequence length="886" mass="97579">MSTFPDEDYEPYTEPQSTAAAMAPPHSLEAEQGVLGAILLSDKTHYEYLVQTALTPDDFYRDRHRVVFETMFELYEENEPIDVLTVTEHLRSRGKLDEAGGPAEIDALAGAVPAVGNIRRYGAIVKEHALLRRLLKTTYDIQSAVHGHEAEAREIVERAETQILEVAHDDRAKDFVPVGDVLHAEIDVWQRIATEGITMTGTPSGFPDLDEMTGGFQPGNLIILAARPSMGKSALVTNIAENVALHPSNPKAVALFSLEMSEGELAQRFIASQASIKGDDLRKGRLKKERDWKRVLETAARYDAAKLFIDDSSDIGLLEIRAKARRLHQQHELGLIIVDYLQLMRADGRIENRVQQVSAMSRGLKILARELLCPVIALSQLSRGVESRTDKRPMLSDLRECVTGDTLVTLADGRRIPIEELVGTRPEVVAVDERDRLVPAVAEEVWPVGRRAVVELRLASGRRIRTTADHRLRTGGGWETVGSLVPGDRVALARDLPEPLTTDRWPEHEVVLLGQLIGDGSYLRGQPMRYTTASQENSDAVRAAAIAMGSVVRRHEGRGSWHQLVIAGNGNRWTPAGVGAWLKQLGIFDQRSGEKRVPRAAFRLPTDQIGLLLRHLWATDGSIHVDRSDRGRDKGRVAYVTISRGLAEDVAALLLRLGIVARITTVAQGAHRPAHHVQVSGSAAQRRFLRLVGAFGPRVPQAEQLAGVLATRAEATNVDTLPTEVWARVRARMAERGVTTRAMADLRGTSYGGSAHFAYAPSPTVAMEYALLLEDDVLADIASCDLFWDRVVSVSPAGEEDVYDLTVPGPHCWLADGIVSHNSGGIEQDADLVMFIYRDEYYYPETTEAPGEGELIIAKHRNGGLGTVHLNFQGEYPRFLGQARED</sequence>
<protein>
    <recommendedName>
        <fullName evidence="18 19">Replicative DNA helicase</fullName>
        <ecNumber evidence="18 19">5.6.2.3</ecNumber>
    </recommendedName>
</protein>
<dbReference type="InterPro" id="IPR006142">
    <property type="entry name" value="INTEIN"/>
</dbReference>
<gene>
    <name evidence="23" type="ORF">C7Y72_06230</name>
</gene>
<dbReference type="PANTHER" id="PTHR30153">
    <property type="entry name" value="REPLICATIVE DNA HELICASE DNAB"/>
    <property type="match status" value="1"/>
</dbReference>
<evidence type="ECO:0000256" key="12">
    <source>
        <dbReference type="ARBA" id="ARBA00022886"/>
    </source>
</evidence>
<dbReference type="NCBIfam" id="TIGR01443">
    <property type="entry name" value="intein_Cterm"/>
    <property type="match status" value="1"/>
</dbReference>
<comment type="similarity">
    <text evidence="1 19">Belongs to the helicase family. DnaB subfamily.</text>
</comment>
<dbReference type="InterPro" id="IPR030934">
    <property type="entry name" value="Intein_C"/>
</dbReference>
<feature type="compositionally biased region" description="Acidic residues" evidence="20">
    <location>
        <begin position="1"/>
        <end position="11"/>
    </location>
</feature>
<keyword evidence="12" id="KW-0404">Intron homing</keyword>
<keyword evidence="10" id="KW-0068">Autocatalytic cleavage</keyword>
<dbReference type="InterPro" id="IPR007693">
    <property type="entry name" value="DNA_helicase_DnaB-like_N"/>
</dbReference>